<feature type="domain" description="CCHC-type" evidence="8">
    <location>
        <begin position="204"/>
        <end position="218"/>
    </location>
</feature>
<comment type="caution">
    <text evidence="10">The sequence shown here is derived from an EMBL/GenBank/DDBJ whole genome shotgun (WGS) entry which is preliminary data.</text>
</comment>
<dbReference type="InterPro" id="IPR001878">
    <property type="entry name" value="Znf_CCHC"/>
</dbReference>
<evidence type="ECO:0000259" key="9">
    <source>
        <dbReference type="PROSITE" id="PS50878"/>
    </source>
</evidence>
<evidence type="ECO:0000313" key="10">
    <source>
        <dbReference type="EMBL" id="KAJ8771896.1"/>
    </source>
</evidence>
<dbReference type="GO" id="GO:0003676">
    <property type="term" value="F:nucleic acid binding"/>
    <property type="evidence" value="ECO:0007669"/>
    <property type="project" value="InterPro"/>
</dbReference>
<organism evidence="10 11">
    <name type="scientific">Erythroxylum novogranatense</name>
    <dbReference type="NCBI Taxonomy" id="1862640"/>
    <lineage>
        <taxon>Eukaryota</taxon>
        <taxon>Viridiplantae</taxon>
        <taxon>Streptophyta</taxon>
        <taxon>Embryophyta</taxon>
        <taxon>Tracheophyta</taxon>
        <taxon>Spermatophyta</taxon>
        <taxon>Magnoliopsida</taxon>
        <taxon>eudicotyledons</taxon>
        <taxon>Gunneridae</taxon>
        <taxon>Pentapetalae</taxon>
        <taxon>rosids</taxon>
        <taxon>fabids</taxon>
        <taxon>Malpighiales</taxon>
        <taxon>Erythroxylaceae</taxon>
        <taxon>Erythroxylum</taxon>
    </lineage>
</organism>
<evidence type="ECO:0000256" key="7">
    <source>
        <dbReference type="SAM" id="MobiDB-lite"/>
    </source>
</evidence>
<accession>A0AAV8TY22</accession>
<name>A0AAV8TY22_9ROSI</name>
<dbReference type="SUPFAM" id="SSF56672">
    <property type="entry name" value="DNA/RNA polymerases"/>
    <property type="match status" value="1"/>
</dbReference>
<evidence type="ECO:0000256" key="2">
    <source>
        <dbReference type="ARBA" id="ARBA00022695"/>
    </source>
</evidence>
<evidence type="ECO:0000256" key="3">
    <source>
        <dbReference type="ARBA" id="ARBA00022722"/>
    </source>
</evidence>
<dbReference type="GO" id="GO:0004519">
    <property type="term" value="F:endonuclease activity"/>
    <property type="evidence" value="ECO:0007669"/>
    <property type="project" value="UniProtKB-KW"/>
</dbReference>
<keyword evidence="1" id="KW-0808">Transferase</keyword>
<dbReference type="Pfam" id="PF00078">
    <property type="entry name" value="RVT_1"/>
    <property type="match status" value="1"/>
</dbReference>
<keyword evidence="4" id="KW-0255">Endonuclease</keyword>
<dbReference type="Gene3D" id="3.10.20.370">
    <property type="match status" value="1"/>
</dbReference>
<dbReference type="Pfam" id="PF08284">
    <property type="entry name" value="RVP_2"/>
    <property type="match status" value="1"/>
</dbReference>
<reference evidence="10 11" key="1">
    <citation type="submission" date="2021-09" db="EMBL/GenBank/DDBJ databases">
        <title>Genomic insights and catalytic innovation underlie evolution of tropane alkaloids biosynthesis.</title>
        <authorList>
            <person name="Wang Y.-J."/>
            <person name="Tian T."/>
            <person name="Huang J.-P."/>
            <person name="Huang S.-X."/>
        </authorList>
    </citation>
    <scope>NUCLEOTIDE SEQUENCE [LARGE SCALE GENOMIC DNA]</scope>
    <source>
        <strain evidence="10">KIB-2018</strain>
        <tissue evidence="10">Leaf</tissue>
    </source>
</reference>
<dbReference type="Pfam" id="PF17919">
    <property type="entry name" value="RT_RNaseH_2"/>
    <property type="match status" value="1"/>
</dbReference>
<keyword evidence="2" id="KW-0548">Nucleotidyltransferase</keyword>
<dbReference type="InterPro" id="IPR043128">
    <property type="entry name" value="Rev_trsase/Diguanyl_cyclase"/>
</dbReference>
<dbReference type="CDD" id="cd01647">
    <property type="entry name" value="RT_LTR"/>
    <property type="match status" value="1"/>
</dbReference>
<dbReference type="InterPro" id="IPR000477">
    <property type="entry name" value="RT_dom"/>
</dbReference>
<dbReference type="CDD" id="cd09274">
    <property type="entry name" value="RNase_HI_RT_Ty3"/>
    <property type="match status" value="1"/>
</dbReference>
<keyword evidence="3" id="KW-0540">Nuclease</keyword>
<protein>
    <recommendedName>
        <fullName evidence="12">DNA/RNA polymerases superfamily protein</fullName>
    </recommendedName>
</protein>
<dbReference type="InterPro" id="IPR041577">
    <property type="entry name" value="RT_RNaseH_2"/>
</dbReference>
<dbReference type="Gene3D" id="3.30.70.270">
    <property type="match status" value="3"/>
</dbReference>
<keyword evidence="6" id="KW-0863">Zinc-finger</keyword>
<evidence type="ECO:0000256" key="6">
    <source>
        <dbReference type="PROSITE-ProRule" id="PRU00047"/>
    </source>
</evidence>
<dbReference type="PANTHER" id="PTHR37984">
    <property type="entry name" value="PROTEIN CBG26694"/>
    <property type="match status" value="1"/>
</dbReference>
<proteinExistence type="predicted"/>
<feature type="region of interest" description="Disordered" evidence="7">
    <location>
        <begin position="119"/>
        <end position="184"/>
    </location>
</feature>
<dbReference type="Gene3D" id="2.40.70.10">
    <property type="entry name" value="Acid Proteases"/>
    <property type="match status" value="1"/>
</dbReference>
<keyword evidence="6" id="KW-0862">Zinc</keyword>
<dbReference type="InterPro" id="IPR021109">
    <property type="entry name" value="Peptidase_aspartic_dom_sf"/>
</dbReference>
<dbReference type="PROSITE" id="PS50158">
    <property type="entry name" value="ZF_CCHC"/>
    <property type="match status" value="1"/>
</dbReference>
<dbReference type="InterPro" id="IPR050951">
    <property type="entry name" value="Retrovirus_Pol_polyprotein"/>
</dbReference>
<dbReference type="EMBL" id="JAIWQS010000002">
    <property type="protein sequence ID" value="KAJ8771896.1"/>
    <property type="molecule type" value="Genomic_DNA"/>
</dbReference>
<keyword evidence="5" id="KW-0511">Multifunctional enzyme</keyword>
<evidence type="ECO:0000313" key="11">
    <source>
        <dbReference type="Proteomes" id="UP001159364"/>
    </source>
</evidence>
<evidence type="ECO:0008006" key="12">
    <source>
        <dbReference type="Google" id="ProtNLM"/>
    </source>
</evidence>
<keyword evidence="4" id="KW-0378">Hydrolase</keyword>
<evidence type="ECO:0000259" key="8">
    <source>
        <dbReference type="PROSITE" id="PS50158"/>
    </source>
</evidence>
<feature type="region of interest" description="Disordered" evidence="7">
    <location>
        <begin position="236"/>
        <end position="265"/>
    </location>
</feature>
<dbReference type="SMART" id="SM00343">
    <property type="entry name" value="ZnF_C2HC"/>
    <property type="match status" value="1"/>
</dbReference>
<evidence type="ECO:0000256" key="1">
    <source>
        <dbReference type="ARBA" id="ARBA00022679"/>
    </source>
</evidence>
<dbReference type="FunFam" id="3.10.20.370:FF:000001">
    <property type="entry name" value="Retrovirus-related Pol polyprotein from transposon 17.6-like protein"/>
    <property type="match status" value="1"/>
</dbReference>
<keyword evidence="6" id="KW-0479">Metal-binding</keyword>
<dbReference type="CDD" id="cd00303">
    <property type="entry name" value="retropepsin_like"/>
    <property type="match status" value="1"/>
</dbReference>
<evidence type="ECO:0000256" key="5">
    <source>
        <dbReference type="ARBA" id="ARBA00023268"/>
    </source>
</evidence>
<feature type="domain" description="Reverse transcriptase" evidence="9">
    <location>
        <begin position="452"/>
        <end position="630"/>
    </location>
</feature>
<dbReference type="AlphaFoldDB" id="A0AAV8TY22"/>
<sequence length="789" mass="89503">MTLLHRMTTPKAPIDQLRKYGAEEFSGTSLEESEGVEFWIEKVKRVLDEIFCAFFEYDWEFNRLSKYAPESVLTEEFRCHQFEEGLHDSIKEHLAAFSMLQQVTDHQLVQAAIKVERQETIRKERSPRRGFNRGGQSSEKRNREGSSSAPRVAQRSMMRGRQQNFPTSTASSRGSSGGRGSGAPECPHCSIHHWGVCWRVKCACFRCGSTEHMIANCPLRQSGIAQASGEVLHASVGNRGRGRGRGGYNQSRANPSSHSETVNRPAVPSVSARAYALKAREDQDAPDVIAGTVSLFGYELYALIDHGSSHSCICTGEMFVKEMLIDQLEYDIHITSPLGSSVLVNQVVRNCTIKIQESEYAADLIKLPFHEFDLILGMDWLSKHQAVIDCKAKTIFLKRPDQSEIVFRGGCTHALTNVVSAMQAQKLLRKGCEAYLAFVLETQKEGDKNKLLEIPVVNEFPDVFPEELPGLPPEREVEMCIDYRQLNRVIVNNRYPLPRIDDLFDQLKDAGVFSKIDLRSGYYQLRVKDVDVPKTAFRTHYGHYEFLVMPFGLINAPAAFMDLMNRVFRPYLDQFVVVFIDDILVYSRNEHDHSEHLRIVLQTLQERQLYAKLSKCDFWLQEISFLGHVVASEGIRVDPSKIEAIVNWKPPRNVTEVRSFMGLAGYYHQFVKGFSVIASPLTKLLRKGVKYEWSDRCQSSFDQLKNMLTEAPVLVQPTTGKEYVMYTDASGTGLGCVLMQVGKVVAYASRQLKTHEQNYPTHDLELAAVVFALKIWRHYLYGESVRVVP</sequence>
<dbReference type="InterPro" id="IPR043502">
    <property type="entry name" value="DNA/RNA_pol_sf"/>
</dbReference>
<feature type="compositionally biased region" description="Polar residues" evidence="7">
    <location>
        <begin position="248"/>
        <end position="262"/>
    </location>
</feature>
<gene>
    <name evidence="10" type="ORF">K2173_027073</name>
</gene>
<dbReference type="Proteomes" id="UP001159364">
    <property type="component" value="Linkage Group LG02"/>
</dbReference>
<dbReference type="PANTHER" id="PTHR37984:SF5">
    <property type="entry name" value="PROTEIN NYNRIN-LIKE"/>
    <property type="match status" value="1"/>
</dbReference>
<dbReference type="PROSITE" id="PS50878">
    <property type="entry name" value="RT_POL"/>
    <property type="match status" value="1"/>
</dbReference>
<evidence type="ECO:0000256" key="4">
    <source>
        <dbReference type="ARBA" id="ARBA00022759"/>
    </source>
</evidence>
<dbReference type="SUPFAM" id="SSF50630">
    <property type="entry name" value="Acid proteases"/>
    <property type="match status" value="1"/>
</dbReference>
<dbReference type="FunFam" id="3.30.70.270:FF:000020">
    <property type="entry name" value="Transposon Tf2-6 polyprotein-like Protein"/>
    <property type="match status" value="1"/>
</dbReference>
<dbReference type="GO" id="GO:0008270">
    <property type="term" value="F:zinc ion binding"/>
    <property type="evidence" value="ECO:0007669"/>
    <property type="project" value="UniProtKB-KW"/>
</dbReference>
<dbReference type="GO" id="GO:0016779">
    <property type="term" value="F:nucleotidyltransferase activity"/>
    <property type="evidence" value="ECO:0007669"/>
    <property type="project" value="UniProtKB-KW"/>
</dbReference>
<keyword evidence="11" id="KW-1185">Reference proteome</keyword>